<accession>A0ABV6SAV4</accession>
<sequence>MALKFSMILEAVDRVTAPARKMRSSVSQLTAGIRRWGQDVRRVSQDIESGSRSLDHYQRRARRLRQVAIGSVFRVAGLQARRFATDLRAGIRNLDLMGRAGRGAMSGLKWMGGKALGAAKWGVLGAAATAAATGGWFLSGIVSTGAHFEQLQAQLEGTEGSADKAKKALQWVLKFAKDTPYAVEGVAEAFVRARNLGIDPFTGAMMSMGDAAAANNQTLTDAVEAIGDAQTKEYERLKTFGITSSTKGNLVTFSFVAKDGKNAFKTVKNDAASIRKTVLGIWDAKYAGGMIRQSKTLVGLWENIKDTVTAFQYKIAEAGWFNRLKESAASFLDKLNEWSEDGTLDQWALKISAWLTKATDLAEKFIKETDWDQVAADLKSIADNAMIVVNALRLMVKKAEEYRDVIRNLPIVGPSLRFMEWMGSGDTDRASSAPNKPAPKAPDNWWNRPTVPNLRNPQIRGRTSAAAPVQVGGALQVDVRVQGPGTARVTSVTSNNPSVPVKANTGKIMDGAA</sequence>
<evidence type="ECO:0000313" key="4">
    <source>
        <dbReference type="Proteomes" id="UP001589858"/>
    </source>
</evidence>
<proteinExistence type="predicted"/>
<dbReference type="InterPro" id="IPR053058">
    <property type="entry name" value="Mulikevirus_tape_measure"/>
</dbReference>
<name>A0ABV6SAV4_9SPHN</name>
<dbReference type="Pfam" id="PF20155">
    <property type="entry name" value="TMP_3"/>
    <property type="match status" value="1"/>
</dbReference>
<dbReference type="PANTHER" id="PTHR38812:SF2">
    <property type="entry name" value="MU-LIKE PROPHAGE FLUMU PROTEIN GP42"/>
    <property type="match status" value="1"/>
</dbReference>
<evidence type="ECO:0000256" key="1">
    <source>
        <dbReference type="SAM" id="MobiDB-lite"/>
    </source>
</evidence>
<evidence type="ECO:0000259" key="2">
    <source>
        <dbReference type="Pfam" id="PF20155"/>
    </source>
</evidence>
<feature type="region of interest" description="Disordered" evidence="1">
    <location>
        <begin position="423"/>
        <end position="450"/>
    </location>
</feature>
<comment type="caution">
    <text evidence="3">The sequence shown here is derived from an EMBL/GenBank/DDBJ whole genome shotgun (WGS) entry which is preliminary data.</text>
</comment>
<keyword evidence="4" id="KW-1185">Reference proteome</keyword>
<protein>
    <submittedName>
        <fullName evidence="3">Tape measure protein</fullName>
    </submittedName>
</protein>
<dbReference type="RefSeq" id="WP_267223832.1">
    <property type="nucleotide sequence ID" value="NZ_JAPCWC010000028.1"/>
</dbReference>
<evidence type="ECO:0000313" key="3">
    <source>
        <dbReference type="EMBL" id="MFC0686395.1"/>
    </source>
</evidence>
<gene>
    <name evidence="3" type="ORF">ACFFF8_17560</name>
</gene>
<organism evidence="3 4">
    <name type="scientific">Novosphingobium clariflavum</name>
    <dbReference type="NCBI Taxonomy" id="2029884"/>
    <lineage>
        <taxon>Bacteria</taxon>
        <taxon>Pseudomonadati</taxon>
        <taxon>Pseudomonadota</taxon>
        <taxon>Alphaproteobacteria</taxon>
        <taxon>Sphingomonadales</taxon>
        <taxon>Sphingomonadaceae</taxon>
        <taxon>Novosphingobium</taxon>
    </lineage>
</organism>
<dbReference type="PANTHER" id="PTHR38812">
    <property type="entry name" value="MU-LIKE PROPHAGE FLUMU PROTEIN GP42"/>
    <property type="match status" value="1"/>
</dbReference>
<feature type="domain" description="Tape measure protein N-terminal" evidence="2">
    <location>
        <begin position="140"/>
        <end position="241"/>
    </location>
</feature>
<dbReference type="Proteomes" id="UP001589858">
    <property type="component" value="Unassembled WGS sequence"/>
</dbReference>
<reference evidence="3 4" key="1">
    <citation type="submission" date="2024-09" db="EMBL/GenBank/DDBJ databases">
        <authorList>
            <person name="Sun Q."/>
            <person name="Mori K."/>
        </authorList>
    </citation>
    <scope>NUCLEOTIDE SEQUENCE [LARGE SCALE GENOMIC DNA]</scope>
    <source>
        <strain evidence="3 4">CICC 11035S</strain>
    </source>
</reference>
<dbReference type="InterPro" id="IPR013491">
    <property type="entry name" value="Tape_meas_N"/>
</dbReference>
<dbReference type="EMBL" id="JBHLTM010000067">
    <property type="protein sequence ID" value="MFC0686395.1"/>
    <property type="molecule type" value="Genomic_DNA"/>
</dbReference>